<feature type="transmembrane region" description="Helical" evidence="7">
    <location>
        <begin position="111"/>
        <end position="132"/>
    </location>
</feature>
<evidence type="ECO:0000256" key="7">
    <source>
        <dbReference type="SAM" id="Phobius"/>
    </source>
</evidence>
<feature type="transmembrane region" description="Helical" evidence="7">
    <location>
        <begin position="144"/>
        <end position="162"/>
    </location>
</feature>
<feature type="transmembrane region" description="Helical" evidence="7">
    <location>
        <begin position="285"/>
        <end position="306"/>
    </location>
</feature>
<name>A0ABY9GIY8_9PSED</name>
<comment type="subcellular location">
    <subcellularLocation>
        <location evidence="1">Cell membrane</location>
        <topology evidence="1">Multi-pass membrane protein</topology>
    </subcellularLocation>
</comment>
<feature type="transmembrane region" description="Helical" evidence="7">
    <location>
        <begin position="76"/>
        <end position="99"/>
    </location>
</feature>
<keyword evidence="4 7" id="KW-0812">Transmembrane</keyword>
<feature type="transmembrane region" description="Helical" evidence="7">
    <location>
        <begin position="37"/>
        <end position="55"/>
    </location>
</feature>
<evidence type="ECO:0000256" key="4">
    <source>
        <dbReference type="ARBA" id="ARBA00022692"/>
    </source>
</evidence>
<proteinExistence type="inferred from homology"/>
<evidence type="ECO:0000313" key="9">
    <source>
        <dbReference type="Proteomes" id="UP001230339"/>
    </source>
</evidence>
<evidence type="ECO:0000256" key="5">
    <source>
        <dbReference type="ARBA" id="ARBA00022989"/>
    </source>
</evidence>
<feature type="transmembrane region" description="Helical" evidence="7">
    <location>
        <begin position="168"/>
        <end position="186"/>
    </location>
</feature>
<keyword evidence="6 7" id="KW-0472">Membrane</keyword>
<keyword evidence="9" id="KW-1185">Reference proteome</keyword>
<keyword evidence="3" id="KW-1003">Cell membrane</keyword>
<dbReference type="PANTHER" id="PTHR30250:SF10">
    <property type="entry name" value="LIPOPOLYSACCHARIDE BIOSYNTHESIS PROTEIN WZXC"/>
    <property type="match status" value="1"/>
</dbReference>
<dbReference type="PANTHER" id="PTHR30250">
    <property type="entry name" value="PST FAMILY PREDICTED COLANIC ACID TRANSPORTER"/>
    <property type="match status" value="1"/>
</dbReference>
<evidence type="ECO:0000313" key="8">
    <source>
        <dbReference type="EMBL" id="WLH15527.1"/>
    </source>
</evidence>
<dbReference type="InterPro" id="IPR050833">
    <property type="entry name" value="Poly_Biosynth_Transport"/>
</dbReference>
<feature type="transmembrane region" description="Helical" evidence="7">
    <location>
        <begin position="357"/>
        <end position="375"/>
    </location>
</feature>
<gene>
    <name evidence="8" type="ORF">PSH57_20415</name>
</gene>
<sequence length="408" mass="45235">MFFSRVRKVLVGTLGAQLVSLSVMLLLVRLYTPDELGLFNVWLSFATIMAVLVTARYELSLFSGEKNDDSRAIVKLILLIAIVLSVVSTLCLVLFGVLIEQIPSVVRSYSVGLAFVIFGMGINKAALSVLALQQEFNKLGVARILLAIAIALAQVIAGYFALGVSGLIYGQVAGVLLATIFVCLWFERAWLKSCWSVSFGTVRNTAHKYRKFPQLSLPADLINTIASQMPIILIAARFGAEPAGLFALTMKIMGAPVTLLATSVLDVFKEQAARDYRNTGNCTSVFLKTFVALALLAIPPFLLFWWLGEWIFTFFFGVGWNESGKYAVLLIPMFYMRFVISPLSYTIYIAQKQQMDLMWQAALRFITCGCFLLAGDVLEALWWYSLSYAIMYAIYFAVSYRCAQGVPS</sequence>
<reference evidence="8 9" key="1">
    <citation type="submission" date="2023-02" db="EMBL/GenBank/DDBJ databases">
        <title>Evolution of Hrp T3SS in non-pathogenic Pseudomonas fluorescens.</title>
        <authorList>
            <person name="Liao K."/>
            <person name="Wei H."/>
            <person name="Gu Y."/>
        </authorList>
    </citation>
    <scope>NUCLEOTIDE SEQUENCE [LARGE SCALE GENOMIC DNA]</scope>
    <source>
        <strain evidence="8 9">FP205</strain>
    </source>
</reference>
<evidence type="ECO:0000256" key="3">
    <source>
        <dbReference type="ARBA" id="ARBA00022475"/>
    </source>
</evidence>
<protein>
    <submittedName>
        <fullName evidence="8">Oligosaccharide flippase family protein</fullName>
    </submittedName>
</protein>
<evidence type="ECO:0000256" key="1">
    <source>
        <dbReference type="ARBA" id="ARBA00004651"/>
    </source>
</evidence>
<dbReference type="RefSeq" id="WP_305444926.1">
    <property type="nucleotide sequence ID" value="NZ_CP117449.1"/>
</dbReference>
<organism evidence="8 9">
    <name type="scientific">Pseudomonas hefeiensis</name>
    <dbReference type="NCBI Taxonomy" id="2738125"/>
    <lineage>
        <taxon>Bacteria</taxon>
        <taxon>Pseudomonadati</taxon>
        <taxon>Pseudomonadota</taxon>
        <taxon>Gammaproteobacteria</taxon>
        <taxon>Pseudomonadales</taxon>
        <taxon>Pseudomonadaceae</taxon>
        <taxon>Pseudomonas</taxon>
    </lineage>
</organism>
<accession>A0ABY9GIY8</accession>
<feature type="transmembrane region" description="Helical" evidence="7">
    <location>
        <begin position="244"/>
        <end position="265"/>
    </location>
</feature>
<feature type="transmembrane region" description="Helical" evidence="7">
    <location>
        <begin position="217"/>
        <end position="238"/>
    </location>
</feature>
<evidence type="ECO:0000256" key="6">
    <source>
        <dbReference type="ARBA" id="ARBA00023136"/>
    </source>
</evidence>
<evidence type="ECO:0000256" key="2">
    <source>
        <dbReference type="ARBA" id="ARBA00007430"/>
    </source>
</evidence>
<dbReference type="Proteomes" id="UP001230339">
    <property type="component" value="Chromosome"/>
</dbReference>
<keyword evidence="5 7" id="KW-1133">Transmembrane helix</keyword>
<feature type="transmembrane region" description="Helical" evidence="7">
    <location>
        <begin position="9"/>
        <end position="31"/>
    </location>
</feature>
<feature type="transmembrane region" description="Helical" evidence="7">
    <location>
        <begin position="326"/>
        <end position="350"/>
    </location>
</feature>
<dbReference type="Pfam" id="PF13440">
    <property type="entry name" value="Polysacc_synt_3"/>
    <property type="match status" value="1"/>
</dbReference>
<comment type="similarity">
    <text evidence="2">Belongs to the polysaccharide synthase family.</text>
</comment>
<dbReference type="EMBL" id="CP117449">
    <property type="protein sequence ID" value="WLH15527.1"/>
    <property type="molecule type" value="Genomic_DNA"/>
</dbReference>